<dbReference type="EMBL" id="MN034938">
    <property type="protein sequence ID" value="QDH89644.1"/>
    <property type="molecule type" value="Genomic_RNA"/>
</dbReference>
<proteinExistence type="predicted"/>
<reference evidence="1" key="1">
    <citation type="submission" date="2019-05" db="EMBL/GenBank/DDBJ databases">
        <title>Metatranscriptomic reconstruction reveals RNA viruses with the potential to shape carbon cycling in soil.</title>
        <authorList>
            <person name="Starr E.P."/>
            <person name="Nuccio E."/>
            <person name="Pett-Ridge J."/>
            <person name="Banfield J.F."/>
            <person name="Firestone M.K."/>
        </authorList>
    </citation>
    <scope>NUCLEOTIDE SEQUENCE</scope>
    <source>
        <strain evidence="1">H4_Bulk_46_scaffold_469</strain>
    </source>
</reference>
<accession>A0A514D7P2</accession>
<sequence length="119" mass="12678">MFSDPQSVTISSVANSLPRVSVNGSTSVYQKDDGNVKLTVSSSYGKRTRRTARLDFRKTAADPLFPAQNAPYSMSTYIVADVPVTGFSVSEQKQIVDALTAWLSASTGANVIKLLGGES</sequence>
<name>A0A514D7P2_9VIRU</name>
<evidence type="ECO:0008006" key="2">
    <source>
        <dbReference type="Google" id="ProtNLM"/>
    </source>
</evidence>
<protein>
    <recommendedName>
        <fullName evidence="2">Coat protein</fullName>
    </recommendedName>
</protein>
<evidence type="ECO:0000313" key="1">
    <source>
        <dbReference type="EMBL" id="QDH89644.1"/>
    </source>
</evidence>
<organism evidence="1">
    <name type="scientific">Leviviridae sp</name>
    <dbReference type="NCBI Taxonomy" id="2027243"/>
    <lineage>
        <taxon>Viruses</taxon>
        <taxon>Riboviria</taxon>
        <taxon>Orthornavirae</taxon>
        <taxon>Lenarviricota</taxon>
        <taxon>Leviviricetes</taxon>
        <taxon>Norzivirales</taxon>
        <taxon>Fiersviridae</taxon>
    </lineage>
</organism>
<gene>
    <name evidence="1" type="ORF">H4Bulk46469_000002</name>
</gene>